<dbReference type="Gene3D" id="3.90.1580.10">
    <property type="entry name" value="paralog of FGE (formylglycine-generating enzyme)"/>
    <property type="match status" value="1"/>
</dbReference>
<organism evidence="2 3">
    <name type="scientific">Leptospira biflexa serovar Patoc (strain Patoc 1 / ATCC 23582 / Paris)</name>
    <dbReference type="NCBI Taxonomy" id="456481"/>
    <lineage>
        <taxon>Bacteria</taxon>
        <taxon>Pseudomonadati</taxon>
        <taxon>Spirochaetota</taxon>
        <taxon>Spirochaetia</taxon>
        <taxon>Leptospirales</taxon>
        <taxon>Leptospiraceae</taxon>
        <taxon>Leptospira</taxon>
    </lineage>
</organism>
<dbReference type="EMBL" id="CP000786">
    <property type="protein sequence ID" value="ABZ96214.1"/>
    <property type="molecule type" value="Genomic_DNA"/>
</dbReference>
<dbReference type="InterPro" id="IPR051043">
    <property type="entry name" value="Sulfatase_Mod_Factor_Kinase"/>
</dbReference>
<dbReference type="HOGENOM" id="CLU_626708_0_0_12"/>
<feature type="domain" description="Sulfatase-modifying factor enzyme-like" evidence="1">
    <location>
        <begin position="205"/>
        <end position="448"/>
    </location>
</feature>
<proteinExistence type="predicted"/>
<evidence type="ECO:0000313" key="2">
    <source>
        <dbReference type="EMBL" id="ABZ96214.1"/>
    </source>
</evidence>
<dbReference type="Proteomes" id="UP000001847">
    <property type="component" value="Chromosome I"/>
</dbReference>
<name>B0SJQ1_LEPBP</name>
<reference evidence="2 3" key="1">
    <citation type="journal article" date="2008" name="PLoS ONE">
        <title>Genome sequence of the saprophyte Leptospira biflexa provides insights into the evolution of Leptospira and the pathogenesis of leptospirosis.</title>
        <authorList>
            <person name="Picardeau M."/>
            <person name="Bulach D.M."/>
            <person name="Bouchier C."/>
            <person name="Zuerner R.L."/>
            <person name="Zidane N."/>
            <person name="Wilson P.J."/>
            <person name="Creno S."/>
            <person name="Kuczek E.S."/>
            <person name="Bommezzadri S."/>
            <person name="Davis J.C."/>
            <person name="McGrath A."/>
            <person name="Johnson M.J."/>
            <person name="Boursaux-Eude C."/>
            <person name="Seemann T."/>
            <person name="Rouy Z."/>
            <person name="Coppel R.L."/>
            <person name="Rood J.I."/>
            <person name="Lajus A."/>
            <person name="Davies J.K."/>
            <person name="Medigue C."/>
            <person name="Adler B."/>
        </authorList>
    </citation>
    <scope>NUCLEOTIDE SEQUENCE [LARGE SCALE GENOMIC DNA]</scope>
    <source>
        <strain evidence="3">Patoc 1 / ATCC 23582 / Paris</strain>
    </source>
</reference>
<gene>
    <name evidence="2" type="ordered locus">LEPBI_I0067</name>
</gene>
<dbReference type="SUPFAM" id="SSF56436">
    <property type="entry name" value="C-type lectin-like"/>
    <property type="match status" value="1"/>
</dbReference>
<keyword evidence="3" id="KW-1185">Reference proteome</keyword>
<dbReference type="KEGG" id="lbi:LEPBI_I0067"/>
<dbReference type="InterPro" id="IPR005532">
    <property type="entry name" value="SUMF_dom"/>
</dbReference>
<evidence type="ECO:0000259" key="1">
    <source>
        <dbReference type="Pfam" id="PF03781"/>
    </source>
</evidence>
<dbReference type="PANTHER" id="PTHR23150">
    <property type="entry name" value="SULFATASE MODIFYING FACTOR 1, 2"/>
    <property type="match status" value="1"/>
</dbReference>
<evidence type="ECO:0000313" key="3">
    <source>
        <dbReference type="Proteomes" id="UP000001847"/>
    </source>
</evidence>
<dbReference type="GO" id="GO:0120147">
    <property type="term" value="F:formylglycine-generating oxidase activity"/>
    <property type="evidence" value="ECO:0007669"/>
    <property type="project" value="TreeGrafter"/>
</dbReference>
<dbReference type="STRING" id="456481.LEPBI_I0067"/>
<accession>B0SJQ1</accession>
<dbReference type="InterPro" id="IPR042095">
    <property type="entry name" value="SUMF_sf"/>
</dbReference>
<protein>
    <recommendedName>
        <fullName evidence="1">Sulfatase-modifying factor enzyme-like domain-containing protein</fullName>
    </recommendedName>
</protein>
<dbReference type="AlphaFoldDB" id="B0SJQ1"/>
<dbReference type="InterPro" id="IPR016187">
    <property type="entry name" value="CTDL_fold"/>
</dbReference>
<dbReference type="Pfam" id="PF03781">
    <property type="entry name" value="FGE-sulfatase"/>
    <property type="match status" value="1"/>
</dbReference>
<sequence length="453" mass="52244">MAFPFPTDCIQAQEISIKRFRLNRPMMIKDSMKKLLMILFVLGFLMNPLVSEEETSEESPFATTKKKVQLWKGEVTGVYKNRLWIKVRIYRNQKISKYSLSELKTLFSETKEFPVYQKLTHLKQGILVVRDTIWEEKNINKNNQFTEVVLVGDFKPDPTSKMKEITTDAYIASFVEEDFFTEPDAFFKGRFTPPRKTVFHPKDRKEMVLVSRGLFLYGQGTDPSADSFNPYFLEPKASNLKEIPSFYIDRYEVTNAEYDFFLKQTNTKSPPHWIGGKYPEGEGDHPVIHLTYREVERYAAWAGKRIPNEWEWEKAARGPGVVEYTNRDETLGYQITATKYPFGDEYDSLYCNTRESKIGKTQSVYELSTEGASPYGALGMCGNAPEWTSSDYQLYPGHHIKNFSFGKIYKVVRGGSYSDSAKNATASARSYGGIPNLSEDRRAGFRLVMDYRD</sequence>
<dbReference type="PANTHER" id="PTHR23150:SF19">
    <property type="entry name" value="FORMYLGLYCINE-GENERATING ENZYME"/>
    <property type="match status" value="1"/>
</dbReference>